<evidence type="ECO:0008006" key="3">
    <source>
        <dbReference type="Google" id="ProtNLM"/>
    </source>
</evidence>
<evidence type="ECO:0000313" key="2">
    <source>
        <dbReference type="Proteomes" id="UP000249432"/>
    </source>
</evidence>
<organism evidence="1 2">
    <name type="scientific">Corynebacterium kroppenstedtii</name>
    <dbReference type="NCBI Taxonomy" id="161879"/>
    <lineage>
        <taxon>Bacteria</taxon>
        <taxon>Bacillati</taxon>
        <taxon>Actinomycetota</taxon>
        <taxon>Actinomycetes</taxon>
        <taxon>Mycobacteriales</taxon>
        <taxon>Corynebacteriaceae</taxon>
        <taxon>Corynebacterium</taxon>
    </lineage>
</organism>
<evidence type="ECO:0000313" key="1">
    <source>
        <dbReference type="EMBL" id="PZR06102.1"/>
    </source>
</evidence>
<gene>
    <name evidence="1" type="ORF">DI525_02000</name>
</gene>
<dbReference type="EMBL" id="QFRA01000003">
    <property type="protein sequence ID" value="PZR06102.1"/>
    <property type="molecule type" value="Genomic_DNA"/>
</dbReference>
<comment type="caution">
    <text evidence="1">The sequence shown here is derived from an EMBL/GenBank/DDBJ whole genome shotgun (WGS) entry which is preliminary data.</text>
</comment>
<dbReference type="Proteomes" id="UP000249432">
    <property type="component" value="Unassembled WGS sequence"/>
</dbReference>
<proteinExistence type="predicted"/>
<reference evidence="1 2" key="1">
    <citation type="submission" date="2017-08" db="EMBL/GenBank/DDBJ databases">
        <title>Infants hospitalized years apart are colonized by the same room-sourced microbial strains.</title>
        <authorList>
            <person name="Brooks B."/>
            <person name="Olm M.R."/>
            <person name="Firek B.A."/>
            <person name="Baker R."/>
            <person name="Thomas B.C."/>
            <person name="Morowitz M.J."/>
            <person name="Banfield J.F."/>
        </authorList>
    </citation>
    <scope>NUCLEOTIDE SEQUENCE [LARGE SCALE GENOMIC DNA]</scope>
    <source>
        <strain evidence="1">S2_003_000_R1_3</strain>
    </source>
</reference>
<sequence>MGMTTKLVTVRLDADRSDLLAELSQRLGVGEAEVLRIALDALTDRIPPGFFTPPREFDDETKAVIAHYMRSLSAVGNNLNQLVRSTHLHDWPESLIGSVDEVINDVHEAVAEAREGVFEQCR</sequence>
<accession>A0A2W5STC9</accession>
<dbReference type="AlphaFoldDB" id="A0A2W5STC9"/>
<dbReference type="RefSeq" id="WP_303734133.1">
    <property type="nucleotide sequence ID" value="NZ_QFRA01000003.1"/>
</dbReference>
<protein>
    <recommendedName>
        <fullName evidence="3">Bacterial mobilisation domain-containing protein</fullName>
    </recommendedName>
</protein>
<name>A0A2W5STC9_9CORY</name>